<accession>A0A165B8K5</accession>
<keyword evidence="3" id="KW-1185">Reference proteome</keyword>
<sequence>MDIVEATYLLPPPTSMISTTELIARWAEALQKRREQVEKIHNAVYGARREAAQKFERDHSAKICDFDFSRRDLISVPEEVLDVSQKWLDEMKEAEESGNLEEEEEEPGEGESKDLAGQGSEEEEED</sequence>
<dbReference type="RefSeq" id="XP_040758233.1">
    <property type="nucleotide sequence ID" value="XM_040913463.1"/>
</dbReference>
<feature type="region of interest" description="Disordered" evidence="1">
    <location>
        <begin position="87"/>
        <end position="126"/>
    </location>
</feature>
<name>A0A165B8K5_9APHY</name>
<dbReference type="OrthoDB" id="3219745at2759"/>
<evidence type="ECO:0000313" key="3">
    <source>
        <dbReference type="Proteomes" id="UP000076871"/>
    </source>
</evidence>
<organism evidence="2 3">
    <name type="scientific">Laetiporus sulphureus 93-53</name>
    <dbReference type="NCBI Taxonomy" id="1314785"/>
    <lineage>
        <taxon>Eukaryota</taxon>
        <taxon>Fungi</taxon>
        <taxon>Dikarya</taxon>
        <taxon>Basidiomycota</taxon>
        <taxon>Agaricomycotina</taxon>
        <taxon>Agaricomycetes</taxon>
        <taxon>Polyporales</taxon>
        <taxon>Laetiporus</taxon>
    </lineage>
</organism>
<dbReference type="AlphaFoldDB" id="A0A165B8K5"/>
<evidence type="ECO:0000313" key="2">
    <source>
        <dbReference type="EMBL" id="KZT00493.1"/>
    </source>
</evidence>
<dbReference type="STRING" id="1314785.A0A165B8K5"/>
<dbReference type="GeneID" id="63830491"/>
<reference evidence="2 3" key="1">
    <citation type="journal article" date="2016" name="Mol. Biol. Evol.">
        <title>Comparative Genomics of Early-Diverging Mushroom-Forming Fungi Provides Insights into the Origins of Lignocellulose Decay Capabilities.</title>
        <authorList>
            <person name="Nagy L.G."/>
            <person name="Riley R."/>
            <person name="Tritt A."/>
            <person name="Adam C."/>
            <person name="Daum C."/>
            <person name="Floudas D."/>
            <person name="Sun H."/>
            <person name="Yadav J.S."/>
            <person name="Pangilinan J."/>
            <person name="Larsson K.H."/>
            <person name="Matsuura K."/>
            <person name="Barry K."/>
            <person name="Labutti K."/>
            <person name="Kuo R."/>
            <person name="Ohm R.A."/>
            <person name="Bhattacharya S.S."/>
            <person name="Shirouzu T."/>
            <person name="Yoshinaga Y."/>
            <person name="Martin F.M."/>
            <person name="Grigoriev I.V."/>
            <person name="Hibbett D.S."/>
        </authorList>
    </citation>
    <scope>NUCLEOTIDE SEQUENCE [LARGE SCALE GENOMIC DNA]</scope>
    <source>
        <strain evidence="2 3">93-53</strain>
    </source>
</reference>
<dbReference type="Proteomes" id="UP000076871">
    <property type="component" value="Unassembled WGS sequence"/>
</dbReference>
<protein>
    <submittedName>
        <fullName evidence="2">Uncharacterized protein</fullName>
    </submittedName>
</protein>
<feature type="compositionally biased region" description="Acidic residues" evidence="1">
    <location>
        <begin position="96"/>
        <end position="109"/>
    </location>
</feature>
<gene>
    <name evidence="2" type="ORF">LAESUDRAFT_764565</name>
</gene>
<proteinExistence type="predicted"/>
<dbReference type="InParanoid" id="A0A165B8K5"/>
<dbReference type="EMBL" id="KV427684">
    <property type="protein sequence ID" value="KZT00493.1"/>
    <property type="molecule type" value="Genomic_DNA"/>
</dbReference>
<evidence type="ECO:0000256" key="1">
    <source>
        <dbReference type="SAM" id="MobiDB-lite"/>
    </source>
</evidence>